<dbReference type="NCBIfam" id="TIGR00177">
    <property type="entry name" value="molyb_syn"/>
    <property type="match status" value="1"/>
</dbReference>
<organism evidence="4 5">
    <name type="scientific">Guptibacillus hwajinpoensis</name>
    <dbReference type="NCBI Taxonomy" id="208199"/>
    <lineage>
        <taxon>Bacteria</taxon>
        <taxon>Bacillati</taxon>
        <taxon>Bacillota</taxon>
        <taxon>Bacilli</taxon>
        <taxon>Bacillales</taxon>
        <taxon>Guptibacillaceae</taxon>
        <taxon>Guptibacillus</taxon>
    </lineage>
</organism>
<comment type="similarity">
    <text evidence="1">Belongs to the CinA family.</text>
</comment>
<dbReference type="InterPro" id="IPR050101">
    <property type="entry name" value="CinA"/>
</dbReference>
<dbReference type="HAMAP" id="MF_00226_B">
    <property type="entry name" value="CinA_B"/>
    <property type="match status" value="1"/>
</dbReference>
<dbReference type="InterPro" id="IPR008136">
    <property type="entry name" value="CinA_C"/>
</dbReference>
<keyword evidence="2" id="KW-0175">Coiled coil</keyword>
<dbReference type="Gene3D" id="3.30.70.2860">
    <property type="match status" value="1"/>
</dbReference>
<reference evidence="4" key="1">
    <citation type="submission" date="2015-06" db="EMBL/GenBank/DDBJ databases">
        <authorList>
            <person name="Liu B."/>
            <person name="Wang J."/>
            <person name="Zhu Y."/>
            <person name="Liu G."/>
            <person name="Chen Q."/>
            <person name="Zheng C."/>
            <person name="Che J."/>
            <person name="Ge C."/>
            <person name="Shi H."/>
            <person name="Pan Z."/>
            <person name="Liu X."/>
        </authorList>
    </citation>
    <scope>NUCLEOTIDE SEQUENCE [LARGE SCALE GENOMIC DNA]</scope>
    <source>
        <strain evidence="4">DSM 16346</strain>
    </source>
</reference>
<gene>
    <name evidence="1" type="primary">cinA</name>
    <name evidence="4" type="ORF">AB986_05050</name>
</gene>
<dbReference type="Pfam" id="PF18146">
    <property type="entry name" value="CinA_KH"/>
    <property type="match status" value="1"/>
</dbReference>
<dbReference type="Pfam" id="PF00994">
    <property type="entry name" value="MoCF_biosynth"/>
    <property type="match status" value="1"/>
</dbReference>
<dbReference type="PATRIC" id="fig|157733.3.peg.3246"/>
<dbReference type="InterPro" id="IPR041424">
    <property type="entry name" value="CinA_KH"/>
</dbReference>
<dbReference type="PANTHER" id="PTHR13939">
    <property type="entry name" value="NICOTINAMIDE-NUCLEOTIDE AMIDOHYDROLASE PNCC"/>
    <property type="match status" value="1"/>
</dbReference>
<feature type="domain" description="MoaB/Mog" evidence="3">
    <location>
        <begin position="4"/>
        <end position="171"/>
    </location>
</feature>
<dbReference type="SUPFAM" id="SSF53218">
    <property type="entry name" value="Molybdenum cofactor biosynthesis proteins"/>
    <property type="match status" value="1"/>
</dbReference>
<protein>
    <recommendedName>
        <fullName evidence="1">Putative competence-damage inducible protein</fullName>
    </recommendedName>
</protein>
<proteinExistence type="inferred from homology"/>
<dbReference type="STRING" id="157733.AB986_05050"/>
<evidence type="ECO:0000256" key="1">
    <source>
        <dbReference type="HAMAP-Rule" id="MF_00226"/>
    </source>
</evidence>
<evidence type="ECO:0000259" key="3">
    <source>
        <dbReference type="SMART" id="SM00852"/>
    </source>
</evidence>
<dbReference type="InterPro" id="IPR001453">
    <property type="entry name" value="MoaB/Mog_dom"/>
</dbReference>
<evidence type="ECO:0000313" key="4">
    <source>
        <dbReference type="EMBL" id="KMM38642.1"/>
    </source>
</evidence>
<accession>A0A0J6FWA2</accession>
<dbReference type="Gene3D" id="3.40.980.10">
    <property type="entry name" value="MoaB/Mog-like domain"/>
    <property type="match status" value="1"/>
</dbReference>
<dbReference type="NCBIfam" id="TIGR00200">
    <property type="entry name" value="cinA_nterm"/>
    <property type="match status" value="1"/>
</dbReference>
<dbReference type="SUPFAM" id="SSF142433">
    <property type="entry name" value="CinA-like"/>
    <property type="match status" value="1"/>
</dbReference>
<dbReference type="PIRSF" id="PIRSF006728">
    <property type="entry name" value="CinA"/>
    <property type="match status" value="1"/>
</dbReference>
<dbReference type="PANTHER" id="PTHR13939:SF0">
    <property type="entry name" value="NMN AMIDOHYDROLASE-LIKE PROTEIN YFAY"/>
    <property type="match status" value="1"/>
</dbReference>
<comment type="caution">
    <text evidence="4">The sequence shown here is derived from an EMBL/GenBank/DDBJ whole genome shotgun (WGS) entry which is preliminary data.</text>
</comment>
<dbReference type="Proteomes" id="UP000035996">
    <property type="component" value="Unassembled WGS sequence"/>
</dbReference>
<feature type="coiled-coil region" evidence="2">
    <location>
        <begin position="222"/>
        <end position="249"/>
    </location>
</feature>
<dbReference type="CDD" id="cd00885">
    <property type="entry name" value="cinA"/>
    <property type="match status" value="1"/>
</dbReference>
<keyword evidence="5" id="KW-1185">Reference proteome</keyword>
<name>A0A0J6FWA2_9BACL</name>
<dbReference type="RefSeq" id="WP_048309758.1">
    <property type="nucleotide sequence ID" value="NZ_CP119526.1"/>
</dbReference>
<dbReference type="EMBL" id="LELK01000001">
    <property type="protein sequence ID" value="KMM38642.1"/>
    <property type="molecule type" value="Genomic_DNA"/>
</dbReference>
<evidence type="ECO:0000313" key="5">
    <source>
        <dbReference type="Proteomes" id="UP000035996"/>
    </source>
</evidence>
<dbReference type="Pfam" id="PF02464">
    <property type="entry name" value="CinA"/>
    <property type="match status" value="1"/>
</dbReference>
<dbReference type="InterPro" id="IPR036653">
    <property type="entry name" value="CinA-like_C"/>
</dbReference>
<dbReference type="InterPro" id="IPR036425">
    <property type="entry name" value="MoaB/Mog-like_dom_sf"/>
</dbReference>
<dbReference type="NCBIfam" id="NF001813">
    <property type="entry name" value="PRK00549.1"/>
    <property type="match status" value="1"/>
</dbReference>
<sequence length="409" mass="44797">MNAEIIGIGSELLLGQIANTNAQFISTRLADLGINVFYHTAVGDNSDRLKQVIEIAESRADLLIFTGGLGPTKDDLTKETIAETLNKKLVYNEEAMETIQAYYTKTGAPMSENNRKQALVLEGAEVLRNDNGMAPGMALTENNRTYMLFPGPPKELYPMFTNYAEPYLLSQMKQGDTIVSRVLRFFGIGESRLEADLEDLIDQQTNPTIAPLAGDWEVTLRLTAKSDSKAEAEKLIDETEEKIKKRVGKFLYGYDQTSLAKETFATLEKRNWTISSAESLTGGLFSQQITDLPGASSLFYGGVVCYSNEVKREIGVSNETLEAYGAVSEECAIELARSVRARYNTDVGISFTGVAGPDPSEGKEPGTVFVGVVSPLGEKVISLHLAGNRDAIRKRTAKHGLNTLLNLER</sequence>
<dbReference type="Gene3D" id="3.90.950.20">
    <property type="entry name" value="CinA-like"/>
    <property type="match status" value="1"/>
</dbReference>
<dbReference type="SMART" id="SM00852">
    <property type="entry name" value="MoCF_biosynth"/>
    <property type="match status" value="1"/>
</dbReference>
<dbReference type="OrthoDB" id="9801454at2"/>
<dbReference type="AlphaFoldDB" id="A0A0J6FWA2"/>
<dbReference type="InterPro" id="IPR008135">
    <property type="entry name" value="Competence-induced_CinA"/>
</dbReference>
<evidence type="ECO:0000256" key="2">
    <source>
        <dbReference type="SAM" id="Coils"/>
    </source>
</evidence>
<dbReference type="NCBIfam" id="TIGR00199">
    <property type="entry name" value="PncC_domain"/>
    <property type="match status" value="1"/>
</dbReference>